<organism evidence="1">
    <name type="scientific">Octopus bimaculoides</name>
    <name type="common">California two-spotted octopus</name>
    <dbReference type="NCBI Taxonomy" id="37653"/>
    <lineage>
        <taxon>Eukaryota</taxon>
        <taxon>Metazoa</taxon>
        <taxon>Spiralia</taxon>
        <taxon>Lophotrochozoa</taxon>
        <taxon>Mollusca</taxon>
        <taxon>Cephalopoda</taxon>
        <taxon>Coleoidea</taxon>
        <taxon>Octopodiformes</taxon>
        <taxon>Octopoda</taxon>
        <taxon>Incirrata</taxon>
        <taxon>Octopodidae</taxon>
        <taxon>Octopus</taxon>
    </lineage>
</organism>
<sequence length="67" mass="7812">MIFGVLALSYQEQGQGYEHVRINQSVNFVDPVIFGTTNHIDCLWKLAKKQKQMRKWNSSKFIGFTPH</sequence>
<dbReference type="AlphaFoldDB" id="A0A0L8GMF5"/>
<evidence type="ECO:0000313" key="1">
    <source>
        <dbReference type="EMBL" id="KOF77780.1"/>
    </source>
</evidence>
<name>A0A0L8GMF5_OCTBM</name>
<dbReference type="EMBL" id="KQ421308">
    <property type="protein sequence ID" value="KOF77780.1"/>
    <property type="molecule type" value="Genomic_DNA"/>
</dbReference>
<accession>A0A0L8GMF5</accession>
<reference evidence="1" key="1">
    <citation type="submission" date="2015-07" db="EMBL/GenBank/DDBJ databases">
        <title>MeaNS - Measles Nucleotide Surveillance Program.</title>
        <authorList>
            <person name="Tran T."/>
            <person name="Druce J."/>
        </authorList>
    </citation>
    <scope>NUCLEOTIDE SEQUENCE</scope>
    <source>
        <strain evidence="1">UCB-OBI-ISO-001</strain>
        <tissue evidence="1">Gonad</tissue>
    </source>
</reference>
<protein>
    <submittedName>
        <fullName evidence="1">Uncharacterized protein</fullName>
    </submittedName>
</protein>
<proteinExistence type="predicted"/>
<gene>
    <name evidence="1" type="ORF">OCBIM_22031673mg</name>
</gene>